<reference evidence="10 11" key="1">
    <citation type="journal article" date="2015" name="Nature">
        <title>rRNA introns, odd ribosomes, and small enigmatic genomes across a large radiation of phyla.</title>
        <authorList>
            <person name="Brown C.T."/>
            <person name="Hug L.A."/>
            <person name="Thomas B.C."/>
            <person name="Sharon I."/>
            <person name="Castelle C.J."/>
            <person name="Singh A."/>
            <person name="Wilkins M.J."/>
            <person name="Williams K.H."/>
            <person name="Banfield J.F."/>
        </authorList>
    </citation>
    <scope>NUCLEOTIDE SEQUENCE [LARGE SCALE GENOMIC DNA]</scope>
</reference>
<dbReference type="Gene3D" id="3.30.300.20">
    <property type="match status" value="2"/>
</dbReference>
<dbReference type="FunFam" id="3.30.300.20:FF:000002">
    <property type="entry name" value="Transcription termination/antitermination protein NusA"/>
    <property type="match status" value="1"/>
</dbReference>
<evidence type="ECO:0000256" key="8">
    <source>
        <dbReference type="SAM" id="MobiDB-lite"/>
    </source>
</evidence>
<dbReference type="GO" id="GO:0003700">
    <property type="term" value="F:DNA-binding transcription factor activity"/>
    <property type="evidence" value="ECO:0007669"/>
    <property type="project" value="InterPro"/>
</dbReference>
<dbReference type="InterPro" id="IPR012340">
    <property type="entry name" value="NA-bd_OB-fold"/>
</dbReference>
<feature type="compositionally biased region" description="Basic and acidic residues" evidence="8">
    <location>
        <begin position="330"/>
        <end position="360"/>
    </location>
</feature>
<dbReference type="InterPro" id="IPR030842">
    <property type="entry name" value="TF_NusA_bacterial"/>
</dbReference>
<evidence type="ECO:0000256" key="1">
    <source>
        <dbReference type="ARBA" id="ARBA00022472"/>
    </source>
</evidence>
<evidence type="ECO:0000256" key="6">
    <source>
        <dbReference type="ARBA" id="ARBA00023163"/>
    </source>
</evidence>
<comment type="subunit">
    <text evidence="7">Monomer. Binds directly to the core enzyme of the DNA-dependent RNA polymerase and to nascent RNA.</text>
</comment>
<keyword evidence="1 7" id="KW-0806">Transcription termination</keyword>
<dbReference type="GO" id="GO:0031564">
    <property type="term" value="P:transcription antitermination"/>
    <property type="evidence" value="ECO:0007669"/>
    <property type="project" value="UniProtKB-UniRule"/>
</dbReference>
<dbReference type="PATRIC" id="fig|1618569.3.peg.273"/>
<evidence type="ECO:0000256" key="4">
    <source>
        <dbReference type="ARBA" id="ARBA00022884"/>
    </source>
</evidence>
<dbReference type="FunFam" id="3.30.300.20:FF:000005">
    <property type="entry name" value="Transcription termination/antitermination protein NusA"/>
    <property type="match status" value="1"/>
</dbReference>
<dbReference type="PROSITE" id="PS50126">
    <property type="entry name" value="S1"/>
    <property type="match status" value="1"/>
</dbReference>
<comment type="caution">
    <text evidence="10">The sequence shown here is derived from an EMBL/GenBank/DDBJ whole genome shotgun (WGS) entry which is preliminary data.</text>
</comment>
<evidence type="ECO:0000313" key="11">
    <source>
        <dbReference type="Proteomes" id="UP000034181"/>
    </source>
</evidence>
<dbReference type="PROSITE" id="PS50084">
    <property type="entry name" value="KH_TYPE_1"/>
    <property type="match status" value="1"/>
</dbReference>
<dbReference type="SUPFAM" id="SSF50249">
    <property type="entry name" value="Nucleic acid-binding proteins"/>
    <property type="match status" value="1"/>
</dbReference>
<dbReference type="SUPFAM" id="SSF69705">
    <property type="entry name" value="Transcription factor NusA, N-terminal domain"/>
    <property type="match status" value="1"/>
</dbReference>
<dbReference type="CDD" id="cd04455">
    <property type="entry name" value="S1_NusA"/>
    <property type="match status" value="1"/>
</dbReference>
<name>A0A0G0K9M6_9BACT</name>
<dbReference type="InterPro" id="IPR003029">
    <property type="entry name" value="S1_domain"/>
</dbReference>
<evidence type="ECO:0000256" key="2">
    <source>
        <dbReference type="ARBA" id="ARBA00022490"/>
    </source>
</evidence>
<evidence type="ECO:0000256" key="3">
    <source>
        <dbReference type="ARBA" id="ARBA00022814"/>
    </source>
</evidence>
<dbReference type="CDD" id="cd22529">
    <property type="entry name" value="KH-II_NusA_rpt2"/>
    <property type="match status" value="1"/>
</dbReference>
<dbReference type="PANTHER" id="PTHR22648:SF0">
    <property type="entry name" value="TRANSCRIPTION TERMINATION_ANTITERMINATION PROTEIN NUSA"/>
    <property type="match status" value="1"/>
</dbReference>
<dbReference type="SUPFAM" id="SSF54814">
    <property type="entry name" value="Prokaryotic type KH domain (KH-domain type II)"/>
    <property type="match status" value="2"/>
</dbReference>
<dbReference type="InterPro" id="IPR036555">
    <property type="entry name" value="NusA_N_sf"/>
</dbReference>
<comment type="subcellular location">
    <subcellularLocation>
        <location evidence="7">Cytoplasm</location>
    </subcellularLocation>
</comment>
<proteinExistence type="inferred from homology"/>
<dbReference type="CDD" id="cd02134">
    <property type="entry name" value="KH-II_NusA_rpt1"/>
    <property type="match status" value="1"/>
</dbReference>
<comment type="function">
    <text evidence="7">Participates in both transcription termination and antitermination.</text>
</comment>
<dbReference type="InterPro" id="IPR009019">
    <property type="entry name" value="KH_sf_prok-type"/>
</dbReference>
<dbReference type="SMART" id="SM00322">
    <property type="entry name" value="KH"/>
    <property type="match status" value="2"/>
</dbReference>
<protein>
    <recommendedName>
        <fullName evidence="7">Transcription termination/antitermination protein NusA</fullName>
    </recommendedName>
</protein>
<keyword evidence="6 7" id="KW-0804">Transcription</keyword>
<dbReference type="EMBL" id="LBUZ01000009">
    <property type="protein sequence ID" value="KKQ75557.1"/>
    <property type="molecule type" value="Genomic_DNA"/>
</dbReference>
<keyword evidence="3 7" id="KW-0889">Transcription antitermination</keyword>
<dbReference type="AlphaFoldDB" id="A0A0G0K9M6"/>
<feature type="region of interest" description="Disordered" evidence="8">
    <location>
        <begin position="330"/>
        <end position="402"/>
    </location>
</feature>
<dbReference type="InterPro" id="IPR004087">
    <property type="entry name" value="KH_dom"/>
</dbReference>
<evidence type="ECO:0000313" key="10">
    <source>
        <dbReference type="EMBL" id="KKQ75557.1"/>
    </source>
</evidence>
<dbReference type="InterPro" id="IPR058582">
    <property type="entry name" value="KH_NusA_2nd"/>
</dbReference>
<sequence length="402" mass="44356">MPAIQRSEFALALNQVANERGIDPKIVLETVENAIVAAYRKDHPDVELEEYSATLDPNSGEARIFHKGEDVTPPGFGRIAAQTAKQVILQKIREKEKEAIITDYKVRIGTIVNGMILRFAGPNIIVDIGKAEGIMPPQEQIANEKYFLNQKLAVYLKEIHEGPRGEEVVVSRADNGLLEGLLRREVPEVAQGSVEIKQIEREAGNRAKIAVASTQSGIDPVGSCVGQKGVRVQAIINEFNGIEKIDIIQWQEDPKEFITQALSPAKNLVVDIDEKEKTAHIRVPQEELSLAIGKDGQNVRLASKLSGYRIEIEGDETLVSERAQKEAKQKELEAVEEKASEKKEKAEAVEKPAEKPKAEPEAVSTESAEVTKAEKQPPEVVEEVSENQPMESENPDTDAKNE</sequence>
<dbReference type="GO" id="GO:0006353">
    <property type="term" value="P:DNA-templated transcription termination"/>
    <property type="evidence" value="ECO:0007669"/>
    <property type="project" value="UniProtKB-UniRule"/>
</dbReference>
<dbReference type="Pfam" id="PF13184">
    <property type="entry name" value="KH_NusA_1st"/>
    <property type="match status" value="1"/>
</dbReference>
<dbReference type="InterPro" id="IPR013735">
    <property type="entry name" value="TF_NusA_N"/>
</dbReference>
<dbReference type="GO" id="GO:0005829">
    <property type="term" value="C:cytosol"/>
    <property type="evidence" value="ECO:0007669"/>
    <property type="project" value="TreeGrafter"/>
</dbReference>
<dbReference type="Proteomes" id="UP000034181">
    <property type="component" value="Unassembled WGS sequence"/>
</dbReference>
<dbReference type="InterPro" id="IPR010213">
    <property type="entry name" value="TF_NusA"/>
</dbReference>
<dbReference type="NCBIfam" id="TIGR01953">
    <property type="entry name" value="NusA"/>
    <property type="match status" value="1"/>
</dbReference>
<feature type="domain" description="S1 motif" evidence="9">
    <location>
        <begin position="109"/>
        <end position="173"/>
    </location>
</feature>
<keyword evidence="2 7" id="KW-0963">Cytoplasm</keyword>
<accession>A0A0G0K9M6</accession>
<dbReference type="HAMAP" id="MF_00945_B">
    <property type="entry name" value="NusA_B"/>
    <property type="match status" value="1"/>
</dbReference>
<dbReference type="Gene3D" id="2.40.50.140">
    <property type="entry name" value="Nucleic acid-binding proteins"/>
    <property type="match status" value="1"/>
</dbReference>
<dbReference type="GO" id="GO:0003723">
    <property type="term" value="F:RNA binding"/>
    <property type="evidence" value="ECO:0007669"/>
    <property type="project" value="UniProtKB-UniRule"/>
</dbReference>
<gene>
    <name evidence="7" type="primary">nusA</name>
    <name evidence="10" type="ORF">US96_C0009G0015</name>
</gene>
<dbReference type="PANTHER" id="PTHR22648">
    <property type="entry name" value="TRANSCRIPTION TERMINATION FACTOR NUSA"/>
    <property type="match status" value="1"/>
</dbReference>
<organism evidence="10 11">
    <name type="scientific">Candidatus Woesebacteria bacterium GW2011_GWB1_38_5b</name>
    <dbReference type="NCBI Taxonomy" id="1618569"/>
    <lineage>
        <taxon>Bacteria</taxon>
        <taxon>Candidatus Woeseibacteriota</taxon>
    </lineage>
</organism>
<evidence type="ECO:0000256" key="5">
    <source>
        <dbReference type="ARBA" id="ARBA00023015"/>
    </source>
</evidence>
<dbReference type="Pfam" id="PF08529">
    <property type="entry name" value="NusA_N"/>
    <property type="match status" value="2"/>
</dbReference>
<keyword evidence="4 7" id="KW-0694">RNA-binding</keyword>
<dbReference type="InterPro" id="IPR025249">
    <property type="entry name" value="TF_NusA_KH_1st"/>
</dbReference>
<comment type="similarity">
    <text evidence="7">Belongs to the NusA family.</text>
</comment>
<dbReference type="InterPro" id="IPR015946">
    <property type="entry name" value="KH_dom-like_a/b"/>
</dbReference>
<evidence type="ECO:0000259" key="9">
    <source>
        <dbReference type="PROSITE" id="PS50126"/>
    </source>
</evidence>
<dbReference type="Pfam" id="PF26594">
    <property type="entry name" value="KH_NusA_2nd"/>
    <property type="match status" value="1"/>
</dbReference>
<evidence type="ECO:0000256" key="7">
    <source>
        <dbReference type="HAMAP-Rule" id="MF_00945"/>
    </source>
</evidence>
<keyword evidence="5 7" id="KW-0805">Transcription regulation</keyword>
<dbReference type="Gene3D" id="3.30.1480.10">
    <property type="entry name" value="NusA, N-terminal domain"/>
    <property type="match status" value="1"/>
</dbReference>